<name>A0AAN9XDV2_PSOTE</name>
<protein>
    <submittedName>
        <fullName evidence="2">Uncharacterized protein</fullName>
    </submittedName>
</protein>
<dbReference type="AlphaFoldDB" id="A0AAN9XDV2"/>
<gene>
    <name evidence="2" type="ORF">VNO78_23439</name>
</gene>
<keyword evidence="1" id="KW-1133">Transmembrane helix</keyword>
<dbReference type="Proteomes" id="UP001386955">
    <property type="component" value="Unassembled WGS sequence"/>
</dbReference>
<keyword evidence="3" id="KW-1185">Reference proteome</keyword>
<organism evidence="2 3">
    <name type="scientific">Psophocarpus tetragonolobus</name>
    <name type="common">Winged bean</name>
    <name type="synonym">Dolichos tetragonolobus</name>
    <dbReference type="NCBI Taxonomy" id="3891"/>
    <lineage>
        <taxon>Eukaryota</taxon>
        <taxon>Viridiplantae</taxon>
        <taxon>Streptophyta</taxon>
        <taxon>Embryophyta</taxon>
        <taxon>Tracheophyta</taxon>
        <taxon>Spermatophyta</taxon>
        <taxon>Magnoliopsida</taxon>
        <taxon>eudicotyledons</taxon>
        <taxon>Gunneridae</taxon>
        <taxon>Pentapetalae</taxon>
        <taxon>rosids</taxon>
        <taxon>fabids</taxon>
        <taxon>Fabales</taxon>
        <taxon>Fabaceae</taxon>
        <taxon>Papilionoideae</taxon>
        <taxon>50 kb inversion clade</taxon>
        <taxon>NPAAA clade</taxon>
        <taxon>indigoferoid/millettioid clade</taxon>
        <taxon>Phaseoleae</taxon>
        <taxon>Psophocarpus</taxon>
    </lineage>
</organism>
<evidence type="ECO:0000256" key="1">
    <source>
        <dbReference type="SAM" id="Phobius"/>
    </source>
</evidence>
<reference evidence="2 3" key="1">
    <citation type="submission" date="2024-01" db="EMBL/GenBank/DDBJ databases">
        <title>The genomes of 5 underutilized Papilionoideae crops provide insights into root nodulation and disease resistanc.</title>
        <authorList>
            <person name="Jiang F."/>
        </authorList>
    </citation>
    <scope>NUCLEOTIDE SEQUENCE [LARGE SCALE GENOMIC DNA]</scope>
    <source>
        <strain evidence="2">DUOXIRENSHENG_FW03</strain>
        <tissue evidence="2">Leaves</tissue>
    </source>
</reference>
<sequence length="125" mass="13925">MYLAASVGSMVPPELITSFFVSFLSMAAASCVSRLLSAICFFFCTPQIPKNHLSLLHSGNLLLLRFFVLLGVRGFGENKKTLHNCSFIQGKLLLYIDLLFSLSEIELALFYSEIKFMEAQFGELG</sequence>
<keyword evidence="1" id="KW-0812">Transmembrane</keyword>
<comment type="caution">
    <text evidence="2">The sequence shown here is derived from an EMBL/GenBank/DDBJ whole genome shotgun (WGS) entry which is preliminary data.</text>
</comment>
<keyword evidence="1" id="KW-0472">Membrane</keyword>
<evidence type="ECO:0000313" key="2">
    <source>
        <dbReference type="EMBL" id="KAK7388617.1"/>
    </source>
</evidence>
<dbReference type="EMBL" id="JAYMYS010000006">
    <property type="protein sequence ID" value="KAK7388617.1"/>
    <property type="molecule type" value="Genomic_DNA"/>
</dbReference>
<evidence type="ECO:0000313" key="3">
    <source>
        <dbReference type="Proteomes" id="UP001386955"/>
    </source>
</evidence>
<proteinExistence type="predicted"/>
<feature type="transmembrane region" description="Helical" evidence="1">
    <location>
        <begin position="20"/>
        <end position="43"/>
    </location>
</feature>
<accession>A0AAN9XDV2</accession>